<gene>
    <name evidence="1" type="ORF">WN51_12353</name>
</gene>
<protein>
    <submittedName>
        <fullName evidence="1">Uncharacterized protein</fullName>
    </submittedName>
</protein>
<reference evidence="1 2" key="1">
    <citation type="submission" date="2015-07" db="EMBL/GenBank/DDBJ databases">
        <title>The genome of Melipona quadrifasciata.</title>
        <authorList>
            <person name="Pan H."/>
            <person name="Kapheim K."/>
        </authorList>
    </citation>
    <scope>NUCLEOTIDE SEQUENCE [LARGE SCALE GENOMIC DNA]</scope>
    <source>
        <strain evidence="1">0111107301</strain>
        <tissue evidence="1">Whole body</tissue>
    </source>
</reference>
<dbReference type="Proteomes" id="UP000053105">
    <property type="component" value="Unassembled WGS sequence"/>
</dbReference>
<proteinExistence type="predicted"/>
<dbReference type="EMBL" id="KQ435756">
    <property type="protein sequence ID" value="KOX75923.1"/>
    <property type="molecule type" value="Genomic_DNA"/>
</dbReference>
<evidence type="ECO:0000313" key="1">
    <source>
        <dbReference type="EMBL" id="KOX75923.1"/>
    </source>
</evidence>
<organism evidence="1 2">
    <name type="scientific">Melipona quadrifasciata</name>
    <dbReference type="NCBI Taxonomy" id="166423"/>
    <lineage>
        <taxon>Eukaryota</taxon>
        <taxon>Metazoa</taxon>
        <taxon>Ecdysozoa</taxon>
        <taxon>Arthropoda</taxon>
        <taxon>Hexapoda</taxon>
        <taxon>Insecta</taxon>
        <taxon>Pterygota</taxon>
        <taxon>Neoptera</taxon>
        <taxon>Endopterygota</taxon>
        <taxon>Hymenoptera</taxon>
        <taxon>Apocrita</taxon>
        <taxon>Aculeata</taxon>
        <taxon>Apoidea</taxon>
        <taxon>Anthophila</taxon>
        <taxon>Apidae</taxon>
        <taxon>Melipona</taxon>
    </lineage>
</organism>
<evidence type="ECO:0000313" key="2">
    <source>
        <dbReference type="Proteomes" id="UP000053105"/>
    </source>
</evidence>
<sequence length="227" mass="26250">MTTWSMNTYNVLTLHTTYNVFIRSIWKVACETLDPIPMDGACERGDAETEKRRRIHDFLTTPNDENSELEYKADLYEARINIKQISLSLSEYAESKKEKQKIIQHYITGYDLTTLSTDTCVTSTDFGVSELEFRRHGIWRVITVETLENGLWFLVFVQDPQGSYCPLTLVASIRDNLPGISHKIPEIILPHGKKTLGFERMEQFPRKRQLTCKIKAFKTLNPLTVQL</sequence>
<dbReference type="AlphaFoldDB" id="A0A0M9A4S0"/>
<accession>A0A0M9A4S0</accession>
<keyword evidence="2" id="KW-1185">Reference proteome</keyword>
<name>A0A0M9A4S0_9HYME</name>